<name>A0A0P0A8S8_9RHOB</name>
<reference evidence="3 4" key="1">
    <citation type="submission" date="2015-05" db="EMBL/GenBank/DDBJ databases">
        <authorList>
            <person name="Wang D.B."/>
            <person name="Wang M."/>
        </authorList>
    </citation>
    <scope>NUCLEOTIDE SEQUENCE [LARGE SCALE GENOMIC DNA]</scope>
    <source>
        <strain evidence="3 4">IMCC 12053</strain>
    </source>
</reference>
<feature type="compositionally biased region" description="Acidic residues" evidence="1">
    <location>
        <begin position="127"/>
        <end position="142"/>
    </location>
</feature>
<evidence type="ECO:0000313" key="4">
    <source>
        <dbReference type="Proteomes" id="UP000064920"/>
    </source>
</evidence>
<dbReference type="Gene3D" id="3.10.350.10">
    <property type="entry name" value="LysM domain"/>
    <property type="match status" value="1"/>
</dbReference>
<keyword evidence="2" id="KW-0812">Transmembrane</keyword>
<keyword evidence="2" id="KW-1133">Transmembrane helix</keyword>
<dbReference type="KEGG" id="cmar:IMCC12053_455"/>
<keyword evidence="2" id="KW-0472">Membrane</keyword>
<dbReference type="PATRIC" id="fig|1397108.4.peg.468"/>
<dbReference type="PROSITE" id="PS51782">
    <property type="entry name" value="LYSM"/>
    <property type="match status" value="1"/>
</dbReference>
<sequence length="533" mass="54996">MSDKSAFQRAAPVAAASVIAIIAAIGVGLWVAAPEAEAPAGGDQARVDQAALAQGEQADAVGDVATAAVAAKAPVSSGDATGQEVTPDAPDMAQNDVARQTPAPTEQTPADLAQTPEVVTQTPLSDQGDDDQTRDESAEDDMQAASAAAPVTDDVDAAVVDNTTPAASQSAVNDLSVSAASVSLDIVRIPPEGITTVAGHAPANTDVVIYVDGVEVSRATTNTRGEFVALFDLMPSDGVRELTVGLVDGDQIVFSDESIVVAPVIAPAPVEATPVDLAQDQDATPSVDTSEAQASPVTAMRDVEAETSVAQAKPQPTVLKASDEGVQVLQQAGTDATSVRVDALTYDPQGRVFASGRAPSEAQIRLYLNNALAAEAVAGADGQWRVELKDVAAGVYTLRADHVGQDGVVITRAETPFKREDVAILAQIASQAERDGEAVAAQQNAADEPQVEPSEAQRAEQVTDAPTDAQDAALQSPRARIGSVTVQPGNTLWGIASDRYGDGFLYARVFDANKTQIRDPDLIYPGQVFVLPK</sequence>
<dbReference type="RefSeq" id="WP_062215345.1">
    <property type="nucleotide sequence ID" value="NZ_CP012023.1"/>
</dbReference>
<gene>
    <name evidence="3" type="ORF">IMCC12053_455</name>
</gene>
<dbReference type="InterPro" id="IPR036779">
    <property type="entry name" value="LysM_dom_sf"/>
</dbReference>
<dbReference type="PANTHER" id="PTHR34700:SF4">
    <property type="entry name" value="PHAGE-LIKE ELEMENT PBSX PROTEIN XKDP"/>
    <property type="match status" value="1"/>
</dbReference>
<dbReference type="PANTHER" id="PTHR34700">
    <property type="entry name" value="POTASSIUM BINDING PROTEIN KBP"/>
    <property type="match status" value="1"/>
</dbReference>
<dbReference type="InterPro" id="IPR018392">
    <property type="entry name" value="LysM"/>
</dbReference>
<dbReference type="SMART" id="SM00257">
    <property type="entry name" value="LysM"/>
    <property type="match status" value="1"/>
</dbReference>
<evidence type="ECO:0000313" key="3">
    <source>
        <dbReference type="EMBL" id="ALI54404.1"/>
    </source>
</evidence>
<dbReference type="CDD" id="cd00118">
    <property type="entry name" value="LysM"/>
    <property type="match status" value="1"/>
</dbReference>
<feature type="region of interest" description="Disordered" evidence="1">
    <location>
        <begin position="99"/>
        <end position="154"/>
    </location>
</feature>
<accession>A0A0P0A8S8</accession>
<feature type="region of interest" description="Disordered" evidence="1">
    <location>
        <begin position="436"/>
        <end position="472"/>
    </location>
</feature>
<proteinExistence type="predicted"/>
<dbReference type="Pfam" id="PF01476">
    <property type="entry name" value="LysM"/>
    <property type="match status" value="1"/>
</dbReference>
<feature type="transmembrane region" description="Helical" evidence="2">
    <location>
        <begin position="12"/>
        <end position="33"/>
    </location>
</feature>
<organism evidence="3 4">
    <name type="scientific">Celeribacter marinus</name>
    <dbReference type="NCBI Taxonomy" id="1397108"/>
    <lineage>
        <taxon>Bacteria</taxon>
        <taxon>Pseudomonadati</taxon>
        <taxon>Pseudomonadota</taxon>
        <taxon>Alphaproteobacteria</taxon>
        <taxon>Rhodobacterales</taxon>
        <taxon>Roseobacteraceae</taxon>
        <taxon>Celeribacter</taxon>
    </lineage>
</organism>
<dbReference type="AlphaFoldDB" id="A0A0P0A8S8"/>
<dbReference type="Proteomes" id="UP000064920">
    <property type="component" value="Chromosome"/>
</dbReference>
<protein>
    <submittedName>
        <fullName evidence="3">LysM domain protein</fullName>
    </submittedName>
</protein>
<dbReference type="EMBL" id="CP012023">
    <property type="protein sequence ID" value="ALI54404.1"/>
    <property type="molecule type" value="Genomic_DNA"/>
</dbReference>
<evidence type="ECO:0000256" key="1">
    <source>
        <dbReference type="SAM" id="MobiDB-lite"/>
    </source>
</evidence>
<dbReference type="STRING" id="1397108.IMCC12053_455"/>
<evidence type="ECO:0000256" key="2">
    <source>
        <dbReference type="SAM" id="Phobius"/>
    </source>
</evidence>
<dbReference type="InterPro" id="IPR052196">
    <property type="entry name" value="Bact_Kbp"/>
</dbReference>
<dbReference type="OrthoDB" id="370541at2"/>
<keyword evidence="4" id="KW-1185">Reference proteome</keyword>
<feature type="compositionally biased region" description="Low complexity" evidence="1">
    <location>
        <begin position="143"/>
        <end position="154"/>
    </location>
</feature>